<evidence type="ECO:0000259" key="4">
    <source>
        <dbReference type="Pfam" id="PF03065"/>
    </source>
</evidence>
<organism evidence="5 6">
    <name type="scientific">Syntrophotalea acetylenivorans</name>
    <dbReference type="NCBI Taxonomy" id="1842532"/>
    <lineage>
        <taxon>Bacteria</taxon>
        <taxon>Pseudomonadati</taxon>
        <taxon>Thermodesulfobacteriota</taxon>
        <taxon>Desulfuromonadia</taxon>
        <taxon>Desulfuromonadales</taxon>
        <taxon>Syntrophotaleaceae</taxon>
        <taxon>Syntrophotalea</taxon>
    </lineage>
</organism>
<dbReference type="STRING" id="1842532.A7E78_12460"/>
<dbReference type="Pfam" id="PF03065">
    <property type="entry name" value="Glyco_hydro_57"/>
    <property type="match status" value="1"/>
</dbReference>
<keyword evidence="2 3" id="KW-0119">Carbohydrate metabolism</keyword>
<dbReference type="InterPro" id="IPR027291">
    <property type="entry name" value="Glyco_hydro_38_N_sf"/>
</dbReference>
<dbReference type="KEGG" id="pef:A7E78_12460"/>
<dbReference type="InterPro" id="IPR004300">
    <property type="entry name" value="Glyco_hydro_57_N"/>
</dbReference>
<evidence type="ECO:0000256" key="1">
    <source>
        <dbReference type="ARBA" id="ARBA00006821"/>
    </source>
</evidence>
<dbReference type="InterPro" id="IPR052046">
    <property type="entry name" value="GH57_Enzymes"/>
</dbReference>
<dbReference type="SUPFAM" id="SSF88713">
    <property type="entry name" value="Glycoside hydrolase/deacetylase"/>
    <property type="match status" value="1"/>
</dbReference>
<dbReference type="EMBL" id="CP015519">
    <property type="protein sequence ID" value="APG29131.1"/>
    <property type="molecule type" value="Genomic_DNA"/>
</dbReference>
<dbReference type="PANTHER" id="PTHR36306">
    <property type="entry name" value="ALPHA-AMYLASE-RELATED-RELATED"/>
    <property type="match status" value="1"/>
</dbReference>
<reference evidence="5 6" key="1">
    <citation type="journal article" date="2017" name="Genome Announc.">
        <title>Complete Genome Sequences of Two Acetylene-Fermenting Pelobacter acetylenicus Strains.</title>
        <authorList>
            <person name="Sutton J.M."/>
            <person name="Baesman S.M."/>
            <person name="Fierst J.L."/>
            <person name="Poret-Peterson A.T."/>
            <person name="Oremland R.S."/>
            <person name="Dunlap D.S."/>
            <person name="Akob D.M."/>
        </authorList>
    </citation>
    <scope>NUCLEOTIDE SEQUENCE [LARGE SCALE GENOMIC DNA]</scope>
    <source>
        <strain evidence="5 6">SFB93</strain>
    </source>
</reference>
<dbReference type="GO" id="GO:0005975">
    <property type="term" value="P:carbohydrate metabolic process"/>
    <property type="evidence" value="ECO:0007669"/>
    <property type="project" value="InterPro"/>
</dbReference>
<feature type="domain" description="Glycoside hydrolase family 57 N-terminal" evidence="4">
    <location>
        <begin position="7"/>
        <end position="416"/>
    </location>
</feature>
<dbReference type="Gene3D" id="3.20.110.10">
    <property type="entry name" value="Glycoside hydrolase 38, N terminal domain"/>
    <property type="match status" value="1"/>
</dbReference>
<dbReference type="AlphaFoldDB" id="A0A1L3GT77"/>
<dbReference type="CDD" id="cd10796">
    <property type="entry name" value="GH57N_APU"/>
    <property type="match status" value="1"/>
</dbReference>
<dbReference type="PANTHER" id="PTHR36306:SF1">
    <property type="entry name" value="ALPHA-AMYLASE-RELATED"/>
    <property type="match status" value="1"/>
</dbReference>
<dbReference type="InterPro" id="IPR011330">
    <property type="entry name" value="Glyco_hydro/deAcase_b/a-brl"/>
</dbReference>
<evidence type="ECO:0000256" key="3">
    <source>
        <dbReference type="RuleBase" id="RU361196"/>
    </source>
</evidence>
<evidence type="ECO:0000256" key="2">
    <source>
        <dbReference type="ARBA" id="ARBA00023277"/>
    </source>
</evidence>
<keyword evidence="6" id="KW-1185">Reference proteome</keyword>
<proteinExistence type="inferred from homology"/>
<sequence length="704" mass="80115">MQSLQVALIWHMHQPDYRDPASSRVLLPWTYLHAVKDYSEMLRTAREVPGARMTFNLVPTLLEQLADYQAGRAKDLWLETARMNPEEMTDGERIFAVNSFFSVHNERHIQPHRRYRELARLRNDDSAPESARRFKTQDLRDLQVLFLLAWSGHYLRRESNTVSALLRKGASFSEGDKQALLDCYDQVVAEVLQAYRQSEQDGTIELSISPYAHPILPLLCDSEIARSARKDALLPTKPFRFPEDARQQVRYGQQIASRYLGEQPRGVWPAEGAVSAAALTILQQEGALWAASDEAILANSLADGLRDRKQLYRPYHYQGFPLLFRDRELSDRIGFVYARWDPQAAAKDLLDRLRAIAKQVPGGLVTLILDGENCWESYADNGYPFLNAFYRGLQKDATLKMVTVGEALTDRKATALPSLAPGSWINGDFDVWIGHNEENTAWEWLHRVRRETIVEGINNDYGQDLPKPLLHLLRAEGSDWFWWFGDHHPTAQAATFDRLFRHQLQAVYQNTGLTVPGFLHHPIKEPLRHSRIHEPIALISPQIDGHVSDYFEWLAAGSVELQSGGAMHAVSQELTNIFFGYDENNFYLRIDFGTWQEELVAKDAILEIRISGPRDLQAHFVPSSGVLTIKSADDKPMTNAGRAAYHSIFELALALKPLGLAAMDNFALSCHLYRTGGETARWPDQGTIRLCYRGTELEAQHWFV</sequence>
<dbReference type="Proteomes" id="UP000182517">
    <property type="component" value="Chromosome"/>
</dbReference>
<dbReference type="RefSeq" id="WP_072285157.1">
    <property type="nucleotide sequence ID" value="NZ_CP015519.1"/>
</dbReference>
<protein>
    <recommendedName>
        <fullName evidence="4">Glycoside hydrolase family 57 N-terminal domain-containing protein</fullName>
    </recommendedName>
</protein>
<gene>
    <name evidence="5" type="ORF">A7E78_12460</name>
</gene>
<name>A0A1L3GT77_9BACT</name>
<comment type="similarity">
    <text evidence="1 3">Belongs to the glycosyl hydrolase 57 family.</text>
</comment>
<dbReference type="GO" id="GO:0003824">
    <property type="term" value="F:catalytic activity"/>
    <property type="evidence" value="ECO:0007669"/>
    <property type="project" value="InterPro"/>
</dbReference>
<evidence type="ECO:0000313" key="6">
    <source>
        <dbReference type="Proteomes" id="UP000182517"/>
    </source>
</evidence>
<evidence type="ECO:0000313" key="5">
    <source>
        <dbReference type="EMBL" id="APG29131.1"/>
    </source>
</evidence>
<accession>A0A1L3GT77</accession>
<dbReference type="OrthoDB" id="9759321at2"/>